<dbReference type="OrthoDB" id="153065at2"/>
<keyword evidence="2" id="KW-1185">Reference proteome</keyword>
<dbReference type="KEGG" id="aht:ANTHELSMS3_00124"/>
<name>A0A222DY33_9RHOB</name>
<proteinExistence type="predicted"/>
<dbReference type="RefSeq" id="WP_094033188.1">
    <property type="nucleotide sequence ID" value="NZ_CP022540.1"/>
</dbReference>
<organism evidence="1 2">
    <name type="scientific">Antarctobacter heliothermus</name>
    <dbReference type="NCBI Taxonomy" id="74033"/>
    <lineage>
        <taxon>Bacteria</taxon>
        <taxon>Pseudomonadati</taxon>
        <taxon>Pseudomonadota</taxon>
        <taxon>Alphaproteobacteria</taxon>
        <taxon>Rhodobacterales</taxon>
        <taxon>Roseobacteraceae</taxon>
        <taxon>Antarctobacter</taxon>
    </lineage>
</organism>
<dbReference type="EMBL" id="CP022540">
    <property type="protein sequence ID" value="ASP18850.1"/>
    <property type="molecule type" value="Genomic_DNA"/>
</dbReference>
<evidence type="ECO:0000313" key="2">
    <source>
        <dbReference type="Proteomes" id="UP000203589"/>
    </source>
</evidence>
<protein>
    <submittedName>
        <fullName evidence="1">Uncharacterized protein</fullName>
    </submittedName>
</protein>
<dbReference type="AlphaFoldDB" id="A0A222DY33"/>
<reference evidence="1 2" key="1">
    <citation type="submission" date="2017-07" db="EMBL/GenBank/DDBJ databases">
        <title>Genome Sequence of Antarctobacter heliothermus Strain SMS3 Isolated from a culture of the Diatom Skeletonema marinoi.</title>
        <authorList>
            <person name="Topel M."/>
            <person name="Pinder M.I.M."/>
            <person name="Johansson O.N."/>
            <person name="Kourtchenko O."/>
            <person name="Godhe A."/>
            <person name="Clarke A.K."/>
        </authorList>
    </citation>
    <scope>NUCLEOTIDE SEQUENCE [LARGE SCALE GENOMIC DNA]</scope>
    <source>
        <strain evidence="1 2">SMS3</strain>
    </source>
</reference>
<accession>A0A222DY33</accession>
<gene>
    <name evidence="1" type="ORF">ANTHELSMS3_00124</name>
</gene>
<dbReference type="Proteomes" id="UP000203589">
    <property type="component" value="Chromosome"/>
</dbReference>
<evidence type="ECO:0000313" key="1">
    <source>
        <dbReference type="EMBL" id="ASP18850.1"/>
    </source>
</evidence>
<sequence>MSIDERALTAARNNADWYEAMFTTHGLRYVRRPYAFVGQDGALPFHSNLTGVAPDQEAAIIRELAGLVSRFERVVVKDSFCQLELEQNGFRTLFEAFWIWRDHVRSGLPAGWRIVNNTSELTIWGEGWRRCTSSAECRMFPDLLLDREDVIFLGRLEAGRFTDGCIANLSNECVGLSNVFAESPSQRSIAEAANAASSVGGRFPLVGF</sequence>